<accession>A0ABP8Z0R8</accession>
<comment type="caution">
    <text evidence="1">The sequence shown here is derived from an EMBL/GenBank/DDBJ whole genome shotgun (WGS) entry which is preliminary data.</text>
</comment>
<evidence type="ECO:0008006" key="3">
    <source>
        <dbReference type="Google" id="ProtNLM"/>
    </source>
</evidence>
<dbReference type="InterPro" id="IPR011051">
    <property type="entry name" value="RmlC_Cupin_sf"/>
</dbReference>
<proteinExistence type="predicted"/>
<sequence length="158" mass="17660">MSDGDDDHLVPNSRRYPRVIAPTEIEQLPTLEYSPGIVTTIFITRERDDARYFRQGFCTIEIEAEPYEWHGTNFDESQFCLEGLIRVEARDTEGTSVTLEAGPGEHMLLPAGYHYRWVPTGLHTTMLWTSGPSAPRGLSARAYGDQLMAARRGVGGGQ</sequence>
<keyword evidence="2" id="KW-1185">Reference proteome</keyword>
<gene>
    <name evidence="1" type="ORF">GCM10023350_29560</name>
</gene>
<dbReference type="InterPro" id="IPR014710">
    <property type="entry name" value="RmlC-like_jellyroll"/>
</dbReference>
<protein>
    <recommendedName>
        <fullName evidence="3">Cupin domain-containing protein</fullName>
    </recommendedName>
</protein>
<name>A0ABP8Z0R8_9ACTN</name>
<dbReference type="Proteomes" id="UP001499882">
    <property type="component" value="Unassembled WGS sequence"/>
</dbReference>
<reference evidence="2" key="1">
    <citation type="journal article" date="2019" name="Int. J. Syst. Evol. Microbiol.">
        <title>The Global Catalogue of Microorganisms (GCM) 10K type strain sequencing project: providing services to taxonomists for standard genome sequencing and annotation.</title>
        <authorList>
            <consortium name="The Broad Institute Genomics Platform"/>
            <consortium name="The Broad Institute Genome Sequencing Center for Infectious Disease"/>
            <person name="Wu L."/>
            <person name="Ma J."/>
        </authorList>
    </citation>
    <scope>NUCLEOTIDE SEQUENCE [LARGE SCALE GENOMIC DNA]</scope>
    <source>
        <strain evidence="2">JCM 18532</strain>
    </source>
</reference>
<dbReference type="RefSeq" id="WP_345527582.1">
    <property type="nucleotide sequence ID" value="NZ_BAABKN010000019.1"/>
</dbReference>
<dbReference type="Gene3D" id="2.60.120.10">
    <property type="entry name" value="Jelly Rolls"/>
    <property type="match status" value="1"/>
</dbReference>
<dbReference type="SUPFAM" id="SSF51182">
    <property type="entry name" value="RmlC-like cupins"/>
    <property type="match status" value="1"/>
</dbReference>
<dbReference type="EMBL" id="BAABKN010000019">
    <property type="protein sequence ID" value="GAA4742928.1"/>
    <property type="molecule type" value="Genomic_DNA"/>
</dbReference>
<evidence type="ECO:0000313" key="1">
    <source>
        <dbReference type="EMBL" id="GAA4742928.1"/>
    </source>
</evidence>
<evidence type="ECO:0000313" key="2">
    <source>
        <dbReference type="Proteomes" id="UP001499882"/>
    </source>
</evidence>
<organism evidence="1 2">
    <name type="scientific">Nocardioides endophyticus</name>
    <dbReference type="NCBI Taxonomy" id="1353775"/>
    <lineage>
        <taxon>Bacteria</taxon>
        <taxon>Bacillati</taxon>
        <taxon>Actinomycetota</taxon>
        <taxon>Actinomycetes</taxon>
        <taxon>Propionibacteriales</taxon>
        <taxon>Nocardioidaceae</taxon>
        <taxon>Nocardioides</taxon>
    </lineage>
</organism>